<gene>
    <name evidence="2" type="ORF">B0H67DRAFT_647476</name>
</gene>
<protein>
    <submittedName>
        <fullName evidence="2">Uncharacterized protein</fullName>
    </submittedName>
</protein>
<proteinExistence type="predicted"/>
<feature type="transmembrane region" description="Helical" evidence="1">
    <location>
        <begin position="198"/>
        <end position="222"/>
    </location>
</feature>
<dbReference type="EMBL" id="JAUKUA010000006">
    <property type="protein sequence ID" value="KAK0707276.1"/>
    <property type="molecule type" value="Genomic_DNA"/>
</dbReference>
<keyword evidence="3" id="KW-1185">Reference proteome</keyword>
<organism evidence="2 3">
    <name type="scientific">Lasiosphaeris hirsuta</name>
    <dbReference type="NCBI Taxonomy" id="260670"/>
    <lineage>
        <taxon>Eukaryota</taxon>
        <taxon>Fungi</taxon>
        <taxon>Dikarya</taxon>
        <taxon>Ascomycota</taxon>
        <taxon>Pezizomycotina</taxon>
        <taxon>Sordariomycetes</taxon>
        <taxon>Sordariomycetidae</taxon>
        <taxon>Sordariales</taxon>
        <taxon>Lasiosphaeriaceae</taxon>
        <taxon>Lasiosphaeris</taxon>
    </lineage>
</organism>
<sequence>MLAEVCLSGVVVAQKSTDDRESSKDWGESRMHWTIVTLAVREALSCLADFLNFIRYDRVENSNKRGLEWIARRVDNEKNVGKPVVYKDIFTQSFTLTKPRPAGSLVQRGEIKIVGANNSGPPRRDIAARFPIFNGDWFESEWSTDVSSVDVLGSIIDAAEPWKLPSFTVHIPDLGIMDAISFRARWLASGIWQLMQGLAALAVTLAVLALLLTLVGLVLFLLYEYVGPFLLKVLIYFMRWTLFQYLALKLIVWGLLFLNAWVVFRLEQSQLDFWLSPTAPTVQTA</sequence>
<accession>A0AA40A0W1</accession>
<dbReference type="Proteomes" id="UP001172102">
    <property type="component" value="Unassembled WGS sequence"/>
</dbReference>
<keyword evidence="1" id="KW-1133">Transmembrane helix</keyword>
<feature type="transmembrane region" description="Helical" evidence="1">
    <location>
        <begin position="242"/>
        <end position="264"/>
    </location>
</feature>
<evidence type="ECO:0000313" key="2">
    <source>
        <dbReference type="EMBL" id="KAK0707276.1"/>
    </source>
</evidence>
<evidence type="ECO:0000256" key="1">
    <source>
        <dbReference type="SAM" id="Phobius"/>
    </source>
</evidence>
<reference evidence="2" key="1">
    <citation type="submission" date="2023-06" db="EMBL/GenBank/DDBJ databases">
        <title>Genome-scale phylogeny and comparative genomics of the fungal order Sordariales.</title>
        <authorList>
            <consortium name="Lawrence Berkeley National Laboratory"/>
            <person name="Hensen N."/>
            <person name="Bonometti L."/>
            <person name="Westerberg I."/>
            <person name="Brannstrom I.O."/>
            <person name="Guillou S."/>
            <person name="Cros-Aarteil S."/>
            <person name="Calhoun S."/>
            <person name="Haridas S."/>
            <person name="Kuo A."/>
            <person name="Mondo S."/>
            <person name="Pangilinan J."/>
            <person name="Riley R."/>
            <person name="Labutti K."/>
            <person name="Andreopoulos B."/>
            <person name="Lipzen A."/>
            <person name="Chen C."/>
            <person name="Yanf M."/>
            <person name="Daum C."/>
            <person name="Ng V."/>
            <person name="Clum A."/>
            <person name="Steindorff A."/>
            <person name="Ohm R."/>
            <person name="Martin F."/>
            <person name="Silar P."/>
            <person name="Natvig D."/>
            <person name="Lalanne C."/>
            <person name="Gautier V."/>
            <person name="Ament-Velasquez S.L."/>
            <person name="Kruys A."/>
            <person name="Hutchinson M.I."/>
            <person name="Powell A.J."/>
            <person name="Barry K."/>
            <person name="Miller A.N."/>
            <person name="Grigoriev I.V."/>
            <person name="Debuchy R."/>
            <person name="Gladieux P."/>
            <person name="Thoren M.H."/>
            <person name="Johannesson H."/>
        </authorList>
    </citation>
    <scope>NUCLEOTIDE SEQUENCE</scope>
    <source>
        <strain evidence="2">SMH4607-1</strain>
    </source>
</reference>
<keyword evidence="1" id="KW-0472">Membrane</keyword>
<keyword evidence="1" id="KW-0812">Transmembrane</keyword>
<evidence type="ECO:0000313" key="3">
    <source>
        <dbReference type="Proteomes" id="UP001172102"/>
    </source>
</evidence>
<name>A0AA40A0W1_9PEZI</name>
<comment type="caution">
    <text evidence="2">The sequence shown here is derived from an EMBL/GenBank/DDBJ whole genome shotgun (WGS) entry which is preliminary data.</text>
</comment>
<dbReference type="AlphaFoldDB" id="A0AA40A0W1"/>